<dbReference type="EMBL" id="BTSY01000004">
    <property type="protein sequence ID" value="GMT21481.1"/>
    <property type="molecule type" value="Genomic_DNA"/>
</dbReference>
<comment type="subcellular location">
    <subcellularLocation>
        <location evidence="1">Membrane</location>
        <topology evidence="1">Multi-pass membrane protein</topology>
    </subcellularLocation>
</comment>
<feature type="transmembrane region" description="Helical" evidence="6">
    <location>
        <begin position="57"/>
        <end position="81"/>
    </location>
</feature>
<feature type="transmembrane region" description="Helical" evidence="6">
    <location>
        <begin position="13"/>
        <end position="36"/>
    </location>
</feature>
<evidence type="ECO:0008006" key="9">
    <source>
        <dbReference type="Google" id="ProtNLM"/>
    </source>
</evidence>
<dbReference type="AlphaFoldDB" id="A0AAV5VPG6"/>
<protein>
    <recommendedName>
        <fullName evidence="9">G protein-coupled receptor</fullName>
    </recommendedName>
</protein>
<evidence type="ECO:0000256" key="6">
    <source>
        <dbReference type="SAM" id="Phobius"/>
    </source>
</evidence>
<dbReference type="PANTHER" id="PTHR22945">
    <property type="entry name" value="SERPENTINE RECEPTOR, CLASS D DELTA"/>
    <property type="match status" value="1"/>
</dbReference>
<keyword evidence="5 6" id="KW-0472">Membrane</keyword>
<dbReference type="InterPro" id="IPR019421">
    <property type="entry name" value="7TM_GPCR_serpentine_rcpt_Srd"/>
</dbReference>
<evidence type="ECO:0000256" key="4">
    <source>
        <dbReference type="ARBA" id="ARBA00022989"/>
    </source>
</evidence>
<proteinExistence type="inferred from homology"/>
<name>A0AAV5VPG6_9BILA</name>
<sequence length="119" mass="13223">AILNLTNSLAAPAIIWTILTAATMSLLNLVVGRAIFRFLNDQSHHISKRTRASHEQFVVALSIQAVLGQLILFAALSYVLGQFDIVRSPVMEYSIHMVSEFCIAASPLITLFYVMPYKK</sequence>
<dbReference type="GO" id="GO:0016020">
    <property type="term" value="C:membrane"/>
    <property type="evidence" value="ECO:0007669"/>
    <property type="project" value="UniProtKB-SubCell"/>
</dbReference>
<comment type="caution">
    <text evidence="7">The sequence shown here is derived from an EMBL/GenBank/DDBJ whole genome shotgun (WGS) entry which is preliminary data.</text>
</comment>
<keyword evidence="3 6" id="KW-0812">Transmembrane</keyword>
<keyword evidence="8" id="KW-1185">Reference proteome</keyword>
<feature type="transmembrane region" description="Helical" evidence="6">
    <location>
        <begin position="93"/>
        <end position="114"/>
    </location>
</feature>
<reference evidence="7" key="1">
    <citation type="submission" date="2023-10" db="EMBL/GenBank/DDBJ databases">
        <title>Genome assembly of Pristionchus species.</title>
        <authorList>
            <person name="Yoshida K."/>
            <person name="Sommer R.J."/>
        </authorList>
    </citation>
    <scope>NUCLEOTIDE SEQUENCE</scope>
    <source>
        <strain evidence="7">RS5133</strain>
    </source>
</reference>
<evidence type="ECO:0000256" key="1">
    <source>
        <dbReference type="ARBA" id="ARBA00004141"/>
    </source>
</evidence>
<evidence type="ECO:0000256" key="3">
    <source>
        <dbReference type="ARBA" id="ARBA00022692"/>
    </source>
</evidence>
<accession>A0AAV5VPG6</accession>
<dbReference type="PANTHER" id="PTHR22945:SF40">
    <property type="entry name" value="SERPENTINE RECEPTOR, CLASS D (DELTA)-RELATED"/>
    <property type="match status" value="1"/>
</dbReference>
<evidence type="ECO:0000313" key="8">
    <source>
        <dbReference type="Proteomes" id="UP001432322"/>
    </source>
</evidence>
<keyword evidence="4 6" id="KW-1133">Transmembrane helix</keyword>
<dbReference type="Proteomes" id="UP001432322">
    <property type="component" value="Unassembled WGS sequence"/>
</dbReference>
<dbReference type="InterPro" id="IPR050920">
    <property type="entry name" value="Nematode_rcpt-like_delta"/>
</dbReference>
<evidence type="ECO:0000313" key="7">
    <source>
        <dbReference type="EMBL" id="GMT21481.1"/>
    </source>
</evidence>
<evidence type="ECO:0000256" key="2">
    <source>
        <dbReference type="ARBA" id="ARBA00009166"/>
    </source>
</evidence>
<evidence type="ECO:0000256" key="5">
    <source>
        <dbReference type="ARBA" id="ARBA00023136"/>
    </source>
</evidence>
<comment type="similarity">
    <text evidence="2">Belongs to the nematode receptor-like protein srd family.</text>
</comment>
<dbReference type="Pfam" id="PF10317">
    <property type="entry name" value="7TM_GPCR_Srd"/>
    <property type="match status" value="1"/>
</dbReference>
<gene>
    <name evidence="7" type="ORF">PFISCL1PPCAC_12778</name>
</gene>
<feature type="non-terminal residue" evidence="7">
    <location>
        <position position="1"/>
    </location>
</feature>
<organism evidence="7 8">
    <name type="scientific">Pristionchus fissidentatus</name>
    <dbReference type="NCBI Taxonomy" id="1538716"/>
    <lineage>
        <taxon>Eukaryota</taxon>
        <taxon>Metazoa</taxon>
        <taxon>Ecdysozoa</taxon>
        <taxon>Nematoda</taxon>
        <taxon>Chromadorea</taxon>
        <taxon>Rhabditida</taxon>
        <taxon>Rhabditina</taxon>
        <taxon>Diplogasteromorpha</taxon>
        <taxon>Diplogasteroidea</taxon>
        <taxon>Neodiplogasteridae</taxon>
        <taxon>Pristionchus</taxon>
    </lineage>
</organism>